<name>A0A0N9U6M5_SPHMC</name>
<dbReference type="SUPFAM" id="SSF50129">
    <property type="entry name" value="GroES-like"/>
    <property type="match status" value="1"/>
</dbReference>
<dbReference type="PATRIC" id="fig|33050.5.peg.2285"/>
<dbReference type="Gene3D" id="3.40.50.720">
    <property type="entry name" value="NAD(P)-binding Rossmann-like Domain"/>
    <property type="match status" value="1"/>
</dbReference>
<dbReference type="InterPro" id="IPR013154">
    <property type="entry name" value="ADH-like_N"/>
</dbReference>
<evidence type="ECO:0000259" key="2">
    <source>
        <dbReference type="Pfam" id="PF00107"/>
    </source>
</evidence>
<proteinExistence type="predicted"/>
<evidence type="ECO:0000313" key="4">
    <source>
        <dbReference type="EMBL" id="ALH80885.1"/>
    </source>
</evidence>
<feature type="domain" description="Alcohol dehydrogenase-like C-terminal" evidence="2">
    <location>
        <begin position="170"/>
        <end position="313"/>
    </location>
</feature>
<dbReference type="Pfam" id="PF08240">
    <property type="entry name" value="ADH_N"/>
    <property type="match status" value="1"/>
</dbReference>
<dbReference type="InterPro" id="IPR036291">
    <property type="entry name" value="NAD(P)-bd_dom_sf"/>
</dbReference>
<dbReference type="EMBL" id="CP012700">
    <property type="protein sequence ID" value="ALH80885.1"/>
    <property type="molecule type" value="Genomic_DNA"/>
</dbReference>
<protein>
    <recommendedName>
        <fullName evidence="6">Alcohol dehydrogenase</fullName>
    </recommendedName>
</protein>
<evidence type="ECO:0000259" key="3">
    <source>
        <dbReference type="Pfam" id="PF08240"/>
    </source>
</evidence>
<accession>A0A0N9U6M5</accession>
<dbReference type="RefSeq" id="WP_054588188.1">
    <property type="nucleotide sequence ID" value="NZ_CP012700.1"/>
</dbReference>
<reference evidence="4 5" key="1">
    <citation type="journal article" date="2015" name="Genome Announc.">
        <title>Complete Genome Sequence of Polypropylene Glycol- and Polyethylene Glycol-Degrading Sphingopyxis macrogoltabida Strain EY-1.</title>
        <authorList>
            <person name="Ohtsubo Y."/>
            <person name="Nagata Y."/>
            <person name="Numata M."/>
            <person name="Tsuchikane K."/>
            <person name="Hosoyama A."/>
            <person name="Yamazoe A."/>
            <person name="Tsuda M."/>
            <person name="Fujita N."/>
            <person name="Kawai F."/>
        </authorList>
    </citation>
    <scope>NUCLEOTIDE SEQUENCE [LARGE SCALE GENOMIC DNA]</scope>
    <source>
        <strain evidence="4 5">EY-1</strain>
    </source>
</reference>
<dbReference type="Proteomes" id="UP000058074">
    <property type="component" value="Chromosome"/>
</dbReference>
<dbReference type="InterPro" id="IPR013149">
    <property type="entry name" value="ADH-like_C"/>
</dbReference>
<dbReference type="AlphaFoldDB" id="A0A0N9U6M5"/>
<dbReference type="InterPro" id="IPR011032">
    <property type="entry name" value="GroES-like_sf"/>
</dbReference>
<keyword evidence="1" id="KW-0560">Oxidoreductase</keyword>
<dbReference type="Gene3D" id="3.90.180.10">
    <property type="entry name" value="Medium-chain alcohol dehydrogenases, catalytic domain"/>
    <property type="match status" value="1"/>
</dbReference>
<evidence type="ECO:0000313" key="5">
    <source>
        <dbReference type="Proteomes" id="UP000058074"/>
    </source>
</evidence>
<dbReference type="SUPFAM" id="SSF51735">
    <property type="entry name" value="NAD(P)-binding Rossmann-fold domains"/>
    <property type="match status" value="1"/>
</dbReference>
<feature type="domain" description="Alcohol dehydrogenase-like N-terminal" evidence="3">
    <location>
        <begin position="23"/>
        <end position="132"/>
    </location>
</feature>
<dbReference type="Pfam" id="PF00107">
    <property type="entry name" value="ADH_zinc_N"/>
    <property type="match status" value="1"/>
</dbReference>
<dbReference type="KEGG" id="smag:AN936_11040"/>
<dbReference type="OrthoDB" id="9809185at2"/>
<dbReference type="GO" id="GO:0016491">
    <property type="term" value="F:oxidoreductase activity"/>
    <property type="evidence" value="ECO:0007669"/>
    <property type="project" value="UniProtKB-KW"/>
</dbReference>
<organism evidence="4 5">
    <name type="scientific">Sphingopyxis macrogoltabida</name>
    <name type="common">Sphingomonas macrogoltabidus</name>
    <dbReference type="NCBI Taxonomy" id="33050"/>
    <lineage>
        <taxon>Bacteria</taxon>
        <taxon>Pseudomonadati</taxon>
        <taxon>Pseudomonadota</taxon>
        <taxon>Alphaproteobacteria</taxon>
        <taxon>Sphingomonadales</taxon>
        <taxon>Sphingomonadaceae</taxon>
        <taxon>Sphingopyxis</taxon>
    </lineage>
</organism>
<gene>
    <name evidence="4" type="ORF">AN936_11040</name>
</gene>
<evidence type="ECO:0008006" key="6">
    <source>
        <dbReference type="Google" id="ProtNLM"/>
    </source>
</evidence>
<dbReference type="PANTHER" id="PTHR43189:SF1">
    <property type="entry name" value="ZINC-TYPE ALCOHOL DEHYDROGENASE-LIKE PROTEIN C1198.01"/>
    <property type="match status" value="1"/>
</dbReference>
<evidence type="ECO:0000256" key="1">
    <source>
        <dbReference type="ARBA" id="ARBA00023002"/>
    </source>
</evidence>
<dbReference type="PANTHER" id="PTHR43189">
    <property type="entry name" value="ZINC-TYPE ALCOHOL DEHYDROGENASE-LIKE PROTEIN C1198.01-RELATED"/>
    <property type="match status" value="1"/>
</dbReference>
<sequence>MKAMVLDGGTLALTDIAEPVPGAGQLLTRPLVCGVCGSDLHAKDHSDHLCNLLHRAGFRGFMDPAKPVVMGHEYCCEVLEASNGFERGQRVVAQPFIAGPDGVELIGYSNRFNGAFAEQMLLQADTAFAVPDHVPTDIAALTEPLSVAVHAVAESGADASCAFAVFGCGPVGLFVIRRLKARGFGPVLAIEPNAARREMAARLGADAVLAPGDAAGEGWWNDLGLPLGLSDAMARAPELKKRERAILFDCVGKPGMLMAIGAAAPVGATITVVGTCMETDPIEPAFFLQKALQLRFVFAYSPADFADAFAMISADPDSLAPMVTGTVGLADVDRAFASLSGGGSDIKLMVTPT</sequence>